<feature type="region of interest" description="Disordered" evidence="1">
    <location>
        <begin position="1"/>
        <end position="77"/>
    </location>
</feature>
<evidence type="ECO:0000256" key="1">
    <source>
        <dbReference type="SAM" id="MobiDB-lite"/>
    </source>
</evidence>
<accession>A0A6M2BNS3</accession>
<proteinExistence type="predicted"/>
<gene>
    <name evidence="2" type="ORF">G7Y85_04330</name>
</gene>
<evidence type="ECO:0000313" key="3">
    <source>
        <dbReference type="Proteomes" id="UP000472676"/>
    </source>
</evidence>
<comment type="caution">
    <text evidence="2">The sequence shown here is derived from an EMBL/GenBank/DDBJ whole genome shotgun (WGS) entry which is preliminary data.</text>
</comment>
<dbReference type="EMBL" id="JAAMOW010000002">
    <property type="protein sequence ID" value="NGY03980.1"/>
    <property type="molecule type" value="Genomic_DNA"/>
</dbReference>
<reference evidence="2 3" key="1">
    <citation type="journal article" date="2014" name="Int. J. Syst. Evol. Microbiol.">
        <title>Solimonas terrae sp. nov., isolated from soil.</title>
        <authorList>
            <person name="Kim S.J."/>
            <person name="Moon J.Y."/>
            <person name="Weon H.Y."/>
            <person name="Ahn J.H."/>
            <person name="Chen W.M."/>
            <person name="Kwon S.W."/>
        </authorList>
    </citation>
    <scope>NUCLEOTIDE SEQUENCE [LARGE SCALE GENOMIC DNA]</scope>
    <source>
        <strain evidence="2 3">KIS83-12</strain>
    </source>
</reference>
<dbReference type="RefSeq" id="WP_166252353.1">
    <property type="nucleotide sequence ID" value="NZ_JAAMOW010000002.1"/>
</dbReference>
<sequence length="77" mass="8196">MTMQLQMSRSATPTPEAFGGQGRQLARASGFTTSRDRTLHADTRDGAASPAWAGNGAAPYRGTRAKRDMIKNNSGVQ</sequence>
<dbReference type="AlphaFoldDB" id="A0A6M2BNS3"/>
<evidence type="ECO:0000313" key="2">
    <source>
        <dbReference type="EMBL" id="NGY03980.1"/>
    </source>
</evidence>
<protein>
    <submittedName>
        <fullName evidence="2">Uncharacterized protein</fullName>
    </submittedName>
</protein>
<name>A0A6M2BNS3_9GAMM</name>
<organism evidence="2 3">
    <name type="scientific">Solimonas terrae</name>
    <dbReference type="NCBI Taxonomy" id="1396819"/>
    <lineage>
        <taxon>Bacteria</taxon>
        <taxon>Pseudomonadati</taxon>
        <taxon>Pseudomonadota</taxon>
        <taxon>Gammaproteobacteria</taxon>
        <taxon>Nevskiales</taxon>
        <taxon>Nevskiaceae</taxon>
        <taxon>Solimonas</taxon>
    </lineage>
</organism>
<feature type="compositionally biased region" description="Basic and acidic residues" evidence="1">
    <location>
        <begin position="34"/>
        <end position="45"/>
    </location>
</feature>
<keyword evidence="3" id="KW-1185">Reference proteome</keyword>
<feature type="compositionally biased region" description="Polar residues" evidence="1">
    <location>
        <begin position="1"/>
        <end position="13"/>
    </location>
</feature>
<feature type="compositionally biased region" description="Low complexity" evidence="1">
    <location>
        <begin position="46"/>
        <end position="58"/>
    </location>
</feature>
<dbReference type="Proteomes" id="UP000472676">
    <property type="component" value="Unassembled WGS sequence"/>
</dbReference>